<dbReference type="GeneID" id="91086922"/>
<dbReference type="AlphaFoldDB" id="A0AAJ8JS92"/>
<sequence>MCCPYQPLPSSRPADHQLPPTTWSTFGGLAIVHLGPSGASGKRSGSPFLSQPIPYVFMTGPSRFHPWEVLVAEVAWAPRMLREKLEVWTQRVFRHIVGVVRQDANCNGLGPELIGGLEGLYGPLPVLRRGNCLMTEVVTLSECEKELPWAERGVDRCKVGPANAASSRK</sequence>
<reference evidence="1" key="2">
    <citation type="journal article" date="2022" name="Elife">
        <title>Obligate sexual reproduction of a homothallic fungus closely related to the Cryptococcus pathogenic species complex.</title>
        <authorList>
            <person name="Passer A.R."/>
            <person name="Clancey S.A."/>
            <person name="Shea T."/>
            <person name="David-Palma M."/>
            <person name="Averette A.F."/>
            <person name="Boekhout T."/>
            <person name="Porcel B.M."/>
            <person name="Nowrousian M."/>
            <person name="Cuomo C.A."/>
            <person name="Sun S."/>
            <person name="Heitman J."/>
            <person name="Coelho M.A."/>
        </authorList>
    </citation>
    <scope>NUCLEOTIDE SEQUENCE</scope>
    <source>
        <strain evidence="1">CBS 7841</strain>
    </source>
</reference>
<keyword evidence="2" id="KW-1185">Reference proteome</keyword>
<name>A0AAJ8JS92_9TREE</name>
<dbReference type="KEGG" id="cdep:91086922"/>
<gene>
    <name evidence="1" type="ORF">L203_102711</name>
</gene>
<dbReference type="Proteomes" id="UP000094043">
    <property type="component" value="Chromosome 3"/>
</dbReference>
<proteinExistence type="predicted"/>
<accession>A0AAJ8JS92</accession>
<dbReference type="RefSeq" id="XP_066068228.1">
    <property type="nucleotide sequence ID" value="XM_066212131.1"/>
</dbReference>
<evidence type="ECO:0000313" key="1">
    <source>
        <dbReference type="EMBL" id="WVN87528.1"/>
    </source>
</evidence>
<organism evidence="1 2">
    <name type="scientific">Cryptococcus depauperatus CBS 7841</name>
    <dbReference type="NCBI Taxonomy" id="1295531"/>
    <lineage>
        <taxon>Eukaryota</taxon>
        <taxon>Fungi</taxon>
        <taxon>Dikarya</taxon>
        <taxon>Basidiomycota</taxon>
        <taxon>Agaricomycotina</taxon>
        <taxon>Tremellomycetes</taxon>
        <taxon>Tremellales</taxon>
        <taxon>Cryptococcaceae</taxon>
        <taxon>Cryptococcus</taxon>
    </lineage>
</organism>
<dbReference type="EMBL" id="CP143786">
    <property type="protein sequence ID" value="WVN87528.1"/>
    <property type="molecule type" value="Genomic_DNA"/>
</dbReference>
<reference evidence="1" key="1">
    <citation type="submission" date="2016-06" db="EMBL/GenBank/DDBJ databases">
        <authorList>
            <person name="Cuomo C."/>
            <person name="Litvintseva A."/>
            <person name="Heitman J."/>
            <person name="Chen Y."/>
            <person name="Sun S."/>
            <person name="Springer D."/>
            <person name="Dromer F."/>
            <person name="Young S."/>
            <person name="Zeng Q."/>
            <person name="Chapman S."/>
            <person name="Gujja S."/>
            <person name="Saif S."/>
            <person name="Birren B."/>
        </authorList>
    </citation>
    <scope>NUCLEOTIDE SEQUENCE</scope>
    <source>
        <strain evidence="1">CBS 7841</strain>
    </source>
</reference>
<reference evidence="1" key="3">
    <citation type="submission" date="2024-01" db="EMBL/GenBank/DDBJ databases">
        <authorList>
            <person name="Coelho M.A."/>
            <person name="David-Palma M."/>
            <person name="Shea T."/>
            <person name="Sun S."/>
            <person name="Cuomo C.A."/>
            <person name="Heitman J."/>
        </authorList>
    </citation>
    <scope>NUCLEOTIDE SEQUENCE</scope>
    <source>
        <strain evidence="1">CBS 7841</strain>
    </source>
</reference>
<evidence type="ECO:0000313" key="2">
    <source>
        <dbReference type="Proteomes" id="UP000094043"/>
    </source>
</evidence>
<protein>
    <submittedName>
        <fullName evidence="1">Uncharacterized protein</fullName>
    </submittedName>
</protein>